<feature type="region of interest" description="Disordered" evidence="2">
    <location>
        <begin position="67"/>
        <end position="106"/>
    </location>
</feature>
<protein>
    <submittedName>
        <fullName evidence="3">Uncharacterized protein</fullName>
    </submittedName>
</protein>
<gene>
    <name evidence="3" type="ORF">MEUPH1_LOCUS28922</name>
</gene>
<organism evidence="3 4">
    <name type="scientific">Macrosiphum euphorbiae</name>
    <name type="common">potato aphid</name>
    <dbReference type="NCBI Taxonomy" id="13131"/>
    <lineage>
        <taxon>Eukaryota</taxon>
        <taxon>Metazoa</taxon>
        <taxon>Ecdysozoa</taxon>
        <taxon>Arthropoda</taxon>
        <taxon>Hexapoda</taxon>
        <taxon>Insecta</taxon>
        <taxon>Pterygota</taxon>
        <taxon>Neoptera</taxon>
        <taxon>Paraneoptera</taxon>
        <taxon>Hemiptera</taxon>
        <taxon>Sternorrhyncha</taxon>
        <taxon>Aphidomorpha</taxon>
        <taxon>Aphidoidea</taxon>
        <taxon>Aphididae</taxon>
        <taxon>Macrosiphini</taxon>
        <taxon>Macrosiphum</taxon>
    </lineage>
</organism>
<evidence type="ECO:0000313" key="3">
    <source>
        <dbReference type="EMBL" id="CAI6375416.1"/>
    </source>
</evidence>
<accession>A0AAV0Y7U3</accession>
<sequence length="406" mass="46626">MVKINIKSKNKSKNKSKGKSKTKKTKKPKKIIKTIDTVIPVSTPVGSVHFDEFLKICREPKLIQNTAETAKKTKNKSTKGKKGKKSKKAKKINKTKKSKKSKKSKKIKISKVKVVVKPDDILSPPQPTLFPLIKALLLPSDDDTLDENTLFSEFVVGKPETFMKQSSIRELTIIEQQANNTVDEINNLEEKIKTLMQKPKLNETEMIELENQQLLVMKLLNDFENNLEKIRDIFKNDNLDNTNETNTDEKDIKCHITDQTEADPMNVEKWYEINDLAYLLSPNTSFEKGITVSDGLLEMLDELKDQKKSPKNNAKRNDVFKRLKNKFSILLPPPNVDGNKEYLTWVDKKLHIDHRDMLNGTKNLKIFQCWNQLELKYNIINALMISLKDAIKSTSPVCSNNQLNIY</sequence>
<dbReference type="AlphaFoldDB" id="A0AAV0Y7U3"/>
<evidence type="ECO:0000256" key="2">
    <source>
        <dbReference type="SAM" id="MobiDB-lite"/>
    </source>
</evidence>
<evidence type="ECO:0000256" key="1">
    <source>
        <dbReference type="SAM" id="Coils"/>
    </source>
</evidence>
<feature type="compositionally biased region" description="Basic residues" evidence="2">
    <location>
        <begin position="72"/>
        <end position="106"/>
    </location>
</feature>
<evidence type="ECO:0000313" key="4">
    <source>
        <dbReference type="Proteomes" id="UP001160148"/>
    </source>
</evidence>
<reference evidence="3 4" key="1">
    <citation type="submission" date="2023-01" db="EMBL/GenBank/DDBJ databases">
        <authorList>
            <person name="Whitehead M."/>
        </authorList>
    </citation>
    <scope>NUCLEOTIDE SEQUENCE [LARGE SCALE GENOMIC DNA]</scope>
</reference>
<name>A0AAV0Y7U3_9HEMI</name>
<feature type="region of interest" description="Disordered" evidence="2">
    <location>
        <begin position="1"/>
        <end position="31"/>
    </location>
</feature>
<comment type="caution">
    <text evidence="3">The sequence shown here is derived from an EMBL/GenBank/DDBJ whole genome shotgun (WGS) entry which is preliminary data.</text>
</comment>
<proteinExistence type="predicted"/>
<keyword evidence="1" id="KW-0175">Coiled coil</keyword>
<feature type="coiled-coil region" evidence="1">
    <location>
        <begin position="171"/>
        <end position="198"/>
    </location>
</feature>
<dbReference type="EMBL" id="CARXXK010001328">
    <property type="protein sequence ID" value="CAI6375416.1"/>
    <property type="molecule type" value="Genomic_DNA"/>
</dbReference>
<keyword evidence="4" id="KW-1185">Reference proteome</keyword>
<dbReference type="Proteomes" id="UP001160148">
    <property type="component" value="Unassembled WGS sequence"/>
</dbReference>